<dbReference type="AlphaFoldDB" id="A0A0D7A4V1"/>
<keyword evidence="2" id="KW-1185">Reference proteome</keyword>
<dbReference type="EMBL" id="KN882064">
    <property type="protein sequence ID" value="KIY44931.1"/>
    <property type="molecule type" value="Genomic_DNA"/>
</dbReference>
<accession>A0A0D7A4V1</accession>
<proteinExistence type="predicted"/>
<dbReference type="Proteomes" id="UP000054144">
    <property type="component" value="Unassembled WGS sequence"/>
</dbReference>
<name>A0A0D7A4V1_9AGAR</name>
<organism evidence="1 2">
    <name type="scientific">Fistulina hepatica ATCC 64428</name>
    <dbReference type="NCBI Taxonomy" id="1128425"/>
    <lineage>
        <taxon>Eukaryota</taxon>
        <taxon>Fungi</taxon>
        <taxon>Dikarya</taxon>
        <taxon>Basidiomycota</taxon>
        <taxon>Agaricomycotina</taxon>
        <taxon>Agaricomycetes</taxon>
        <taxon>Agaricomycetidae</taxon>
        <taxon>Agaricales</taxon>
        <taxon>Fistulinaceae</taxon>
        <taxon>Fistulina</taxon>
    </lineage>
</organism>
<evidence type="ECO:0000313" key="2">
    <source>
        <dbReference type="Proteomes" id="UP000054144"/>
    </source>
</evidence>
<gene>
    <name evidence="1" type="ORF">FISHEDRAFT_61605</name>
</gene>
<protein>
    <submittedName>
        <fullName evidence="1">Uncharacterized protein</fullName>
    </submittedName>
</protein>
<sequence>MAIRFHYLLAISFYSPATLINNRGVDRVDKLDPDPSTDISDIIQKEITVEPADRADDGNEVGEATYTVTVCGRKTGINPLTHRPILTHIPRAFARHAVTTAFDGMYTLELDKEALVFPPCPDFFLFDLMALRPLFFEGLPNLAIHGTERLHWHSIIICPQAFLGFARIEAHYFYTDHPEVYVLHCAIHRPDGAFVQYIRIHVETRTQYLVVADLARLKAQDPSLHIA</sequence>
<reference evidence="1 2" key="1">
    <citation type="journal article" date="2015" name="Fungal Genet. Biol.">
        <title>Evolution of novel wood decay mechanisms in Agaricales revealed by the genome sequences of Fistulina hepatica and Cylindrobasidium torrendii.</title>
        <authorList>
            <person name="Floudas D."/>
            <person name="Held B.W."/>
            <person name="Riley R."/>
            <person name="Nagy L.G."/>
            <person name="Koehler G."/>
            <person name="Ransdell A.S."/>
            <person name="Younus H."/>
            <person name="Chow J."/>
            <person name="Chiniquy J."/>
            <person name="Lipzen A."/>
            <person name="Tritt A."/>
            <person name="Sun H."/>
            <person name="Haridas S."/>
            <person name="LaButti K."/>
            <person name="Ohm R.A."/>
            <person name="Kues U."/>
            <person name="Blanchette R.A."/>
            <person name="Grigoriev I.V."/>
            <person name="Minto R.E."/>
            <person name="Hibbett D.S."/>
        </authorList>
    </citation>
    <scope>NUCLEOTIDE SEQUENCE [LARGE SCALE GENOMIC DNA]</scope>
    <source>
        <strain evidence="1 2">ATCC 64428</strain>
    </source>
</reference>
<evidence type="ECO:0000313" key="1">
    <source>
        <dbReference type="EMBL" id="KIY44931.1"/>
    </source>
</evidence>